<evidence type="ECO:0000313" key="1">
    <source>
        <dbReference type="EMBL" id="KOF66048.1"/>
    </source>
</evidence>
<gene>
    <name evidence="1" type="ORF">OCBIM_22013690mg</name>
</gene>
<organism evidence="1">
    <name type="scientific">Octopus bimaculoides</name>
    <name type="common">California two-spotted octopus</name>
    <dbReference type="NCBI Taxonomy" id="37653"/>
    <lineage>
        <taxon>Eukaryota</taxon>
        <taxon>Metazoa</taxon>
        <taxon>Spiralia</taxon>
        <taxon>Lophotrochozoa</taxon>
        <taxon>Mollusca</taxon>
        <taxon>Cephalopoda</taxon>
        <taxon>Coleoidea</taxon>
        <taxon>Octopodiformes</taxon>
        <taxon>Octopoda</taxon>
        <taxon>Incirrata</taxon>
        <taxon>Octopodidae</taxon>
        <taxon>Octopus</taxon>
    </lineage>
</organism>
<dbReference type="EMBL" id="KQ428611">
    <property type="protein sequence ID" value="KOF66048.1"/>
    <property type="molecule type" value="Genomic_DNA"/>
</dbReference>
<accession>A0A0L8FN25</accession>
<reference evidence="1" key="1">
    <citation type="submission" date="2015-07" db="EMBL/GenBank/DDBJ databases">
        <title>MeaNS - Measles Nucleotide Surveillance Program.</title>
        <authorList>
            <person name="Tran T."/>
            <person name="Druce J."/>
        </authorList>
    </citation>
    <scope>NUCLEOTIDE SEQUENCE</scope>
    <source>
        <strain evidence="1">UCB-OBI-ISO-001</strain>
        <tissue evidence="1">Gonad</tissue>
    </source>
</reference>
<dbReference type="STRING" id="37653.A0A0L8FN25"/>
<sequence>MKLKRFLVRYYPPGIILEYEKSGEIKSKTIDLLDLKAQ</sequence>
<dbReference type="AlphaFoldDB" id="A0A0L8FN25"/>
<protein>
    <submittedName>
        <fullName evidence="1">Uncharacterized protein</fullName>
    </submittedName>
</protein>
<proteinExistence type="predicted"/>
<name>A0A0L8FN25_OCTBM</name>